<dbReference type="GO" id="GO:0005829">
    <property type="term" value="C:cytosol"/>
    <property type="evidence" value="ECO:0007669"/>
    <property type="project" value="TreeGrafter"/>
</dbReference>
<feature type="binding site" evidence="10">
    <location>
        <position position="47"/>
    </location>
    <ligand>
        <name>Mg(2+)</name>
        <dbReference type="ChEBI" id="CHEBI:18420"/>
    </ligand>
</feature>
<dbReference type="PANTHER" id="PTHR11067:SF9">
    <property type="entry name" value="INOSINE TRIPHOSPHATE PYROPHOSPHATASE"/>
    <property type="match status" value="1"/>
</dbReference>
<dbReference type="AlphaFoldDB" id="A0A5C4S0S5"/>
<keyword evidence="4 10" id="KW-0547">Nucleotide-binding</keyword>
<dbReference type="GO" id="GO:0009146">
    <property type="term" value="P:purine nucleoside triphosphate catabolic process"/>
    <property type="evidence" value="ECO:0007669"/>
    <property type="project" value="UniProtKB-UniRule"/>
</dbReference>
<dbReference type="Proteomes" id="UP000309544">
    <property type="component" value="Unassembled WGS sequence"/>
</dbReference>
<protein>
    <recommendedName>
        <fullName evidence="10">dITP/XTP pyrophosphatase</fullName>
        <ecNumber evidence="10">3.6.1.66</ecNumber>
    </recommendedName>
    <alternativeName>
        <fullName evidence="10">Non-canonical purine NTP pyrophosphatase</fullName>
    </alternativeName>
    <alternativeName>
        <fullName evidence="10">Non-standard purine NTP pyrophosphatase</fullName>
    </alternativeName>
    <alternativeName>
        <fullName evidence="10">Nucleoside-triphosphate diphosphatase</fullName>
    </alternativeName>
    <alternativeName>
        <fullName evidence="10">Nucleoside-triphosphate pyrophosphatase</fullName>
        <shortName evidence="10">NTPase</shortName>
    </alternativeName>
</protein>
<dbReference type="Gene3D" id="3.90.950.10">
    <property type="match status" value="1"/>
</dbReference>
<comment type="similarity">
    <text evidence="1 10 11">Belongs to the HAM1 NTPase family.</text>
</comment>
<keyword evidence="7 10" id="KW-0546">Nucleotide metabolism</keyword>
<feature type="binding site" evidence="10">
    <location>
        <begin position="201"/>
        <end position="202"/>
    </location>
    <ligand>
        <name>substrate</name>
    </ligand>
</feature>
<dbReference type="RefSeq" id="WP_068866379.1">
    <property type="nucleotide sequence ID" value="NZ_VDCI01000004.1"/>
</dbReference>
<dbReference type="EC" id="3.6.1.66" evidence="10"/>
<evidence type="ECO:0000313" key="13">
    <source>
        <dbReference type="Proteomes" id="UP000309544"/>
    </source>
</evidence>
<comment type="subunit">
    <text evidence="2 10">Homodimer.</text>
</comment>
<dbReference type="GO" id="GO:0000166">
    <property type="term" value="F:nucleotide binding"/>
    <property type="evidence" value="ECO:0007669"/>
    <property type="project" value="UniProtKB-KW"/>
</dbReference>
<feature type="binding site" evidence="10">
    <location>
        <position position="196"/>
    </location>
    <ligand>
        <name>substrate</name>
    </ligand>
</feature>
<evidence type="ECO:0000256" key="6">
    <source>
        <dbReference type="ARBA" id="ARBA00022842"/>
    </source>
</evidence>
<dbReference type="GO" id="GO:0035870">
    <property type="term" value="F:dITP diphosphatase activity"/>
    <property type="evidence" value="ECO:0007669"/>
    <property type="project" value="UniProtKB-UniRule"/>
</dbReference>
<organism evidence="12 13">
    <name type="scientific">Prosthecochloris vibrioformis</name>
    <name type="common">Chlorobium vibrioforme</name>
    <dbReference type="NCBI Taxonomy" id="1098"/>
    <lineage>
        <taxon>Bacteria</taxon>
        <taxon>Pseudomonadati</taxon>
        <taxon>Chlorobiota</taxon>
        <taxon>Chlorobiia</taxon>
        <taxon>Chlorobiales</taxon>
        <taxon>Chlorobiaceae</taxon>
        <taxon>Prosthecochloris</taxon>
    </lineage>
</organism>
<proteinExistence type="inferred from homology"/>
<dbReference type="EMBL" id="VDCI01000004">
    <property type="protein sequence ID" value="TNJ36702.1"/>
    <property type="molecule type" value="Genomic_DNA"/>
</dbReference>
<dbReference type="InterPro" id="IPR002637">
    <property type="entry name" value="RdgB/HAM1"/>
</dbReference>
<evidence type="ECO:0000256" key="4">
    <source>
        <dbReference type="ARBA" id="ARBA00022741"/>
    </source>
</evidence>
<evidence type="ECO:0000256" key="10">
    <source>
        <dbReference type="HAMAP-Rule" id="MF_01405"/>
    </source>
</evidence>
<comment type="caution">
    <text evidence="12">The sequence shown here is derived from an EMBL/GenBank/DDBJ whole genome shotgun (WGS) entry which is preliminary data.</text>
</comment>
<name>A0A5C4S0S5_PROVB</name>
<comment type="cofactor">
    <cofactor evidence="10">
        <name>Mg(2+)</name>
        <dbReference type="ChEBI" id="CHEBI:18420"/>
    </cofactor>
    <text evidence="10">Binds 1 Mg(2+) ion per subunit.</text>
</comment>
<dbReference type="SUPFAM" id="SSF52972">
    <property type="entry name" value="ITPase-like"/>
    <property type="match status" value="1"/>
</dbReference>
<dbReference type="GO" id="GO:0017111">
    <property type="term" value="F:ribonucleoside triphosphate phosphatase activity"/>
    <property type="evidence" value="ECO:0007669"/>
    <property type="project" value="InterPro"/>
</dbReference>
<dbReference type="InterPro" id="IPR020922">
    <property type="entry name" value="dITP/XTP_pyrophosphatase"/>
</dbReference>
<evidence type="ECO:0000256" key="11">
    <source>
        <dbReference type="RuleBase" id="RU003781"/>
    </source>
</evidence>
<keyword evidence="5 10" id="KW-0378">Hydrolase</keyword>
<feature type="binding site" evidence="10">
    <location>
        <begin position="173"/>
        <end position="176"/>
    </location>
    <ligand>
        <name>substrate</name>
    </ligand>
</feature>
<feature type="binding site" evidence="10">
    <location>
        <begin position="12"/>
        <end position="17"/>
    </location>
    <ligand>
        <name>substrate</name>
    </ligand>
</feature>
<evidence type="ECO:0000256" key="7">
    <source>
        <dbReference type="ARBA" id="ARBA00023080"/>
    </source>
</evidence>
<evidence type="ECO:0000256" key="8">
    <source>
        <dbReference type="ARBA" id="ARBA00051875"/>
    </source>
</evidence>
<comment type="catalytic activity">
    <reaction evidence="9 10">
        <text>XTP + H2O = XMP + diphosphate + H(+)</text>
        <dbReference type="Rhea" id="RHEA:28610"/>
        <dbReference type="ChEBI" id="CHEBI:15377"/>
        <dbReference type="ChEBI" id="CHEBI:15378"/>
        <dbReference type="ChEBI" id="CHEBI:33019"/>
        <dbReference type="ChEBI" id="CHEBI:57464"/>
        <dbReference type="ChEBI" id="CHEBI:61314"/>
        <dbReference type="EC" id="3.6.1.66"/>
    </reaction>
</comment>
<evidence type="ECO:0000256" key="9">
    <source>
        <dbReference type="ARBA" id="ARBA00052017"/>
    </source>
</evidence>
<dbReference type="Pfam" id="PF01725">
    <property type="entry name" value="Ham1p_like"/>
    <property type="match status" value="1"/>
</dbReference>
<accession>A0A5C4S0S5</accession>
<reference evidence="12 13" key="1">
    <citation type="submission" date="2019-05" db="EMBL/GenBank/DDBJ databases">
        <title>Draft Whole-Genome sequence of the green sulfur bacterium Prosthecochloris vibrioformis DSM 260.</title>
        <authorList>
            <person name="Meyer T.E."/>
            <person name="Kyndt J.A."/>
        </authorList>
    </citation>
    <scope>NUCLEOTIDE SEQUENCE [LARGE SCALE GENOMIC DNA]</scope>
    <source>
        <strain evidence="12 13">DSM 260</strain>
    </source>
</reference>
<comment type="catalytic activity">
    <reaction evidence="10">
        <text>ITP + H2O = IMP + diphosphate + H(+)</text>
        <dbReference type="Rhea" id="RHEA:29399"/>
        <dbReference type="ChEBI" id="CHEBI:15377"/>
        <dbReference type="ChEBI" id="CHEBI:15378"/>
        <dbReference type="ChEBI" id="CHEBI:33019"/>
        <dbReference type="ChEBI" id="CHEBI:58053"/>
        <dbReference type="ChEBI" id="CHEBI:61402"/>
        <dbReference type="EC" id="3.6.1.66"/>
    </reaction>
</comment>
<comment type="function">
    <text evidence="10">Pyrophosphatase that catalyzes the hydrolysis of nucleoside triphosphates to their monophosphate derivatives, with a high preference for the non-canonical purine nucleotides XTP (xanthosine triphosphate), dITP (deoxyinosine triphosphate) and ITP. Seems to function as a house-cleaning enzyme that removes non-canonical purine nucleotides from the nucleotide pool, thus preventing their incorporation into DNA/RNA and avoiding chromosomal lesions.</text>
</comment>
<keyword evidence="13" id="KW-1185">Reference proteome</keyword>
<dbReference type="GO" id="GO:0036220">
    <property type="term" value="F:ITP diphosphatase activity"/>
    <property type="evidence" value="ECO:0007669"/>
    <property type="project" value="UniProtKB-UniRule"/>
</dbReference>
<dbReference type="NCBIfam" id="TIGR00042">
    <property type="entry name" value="RdgB/HAM1 family non-canonical purine NTP pyrophosphatase"/>
    <property type="match status" value="1"/>
</dbReference>
<dbReference type="InterPro" id="IPR029001">
    <property type="entry name" value="ITPase-like_fam"/>
</dbReference>
<evidence type="ECO:0000256" key="5">
    <source>
        <dbReference type="ARBA" id="ARBA00022801"/>
    </source>
</evidence>
<keyword evidence="6 10" id="KW-0460">Magnesium</keyword>
<evidence type="ECO:0000313" key="12">
    <source>
        <dbReference type="EMBL" id="TNJ36702.1"/>
    </source>
</evidence>
<feature type="binding site" evidence="10">
    <location>
        <position position="81"/>
    </location>
    <ligand>
        <name>Mg(2+)</name>
        <dbReference type="ChEBI" id="CHEBI:18420"/>
    </ligand>
</feature>
<feature type="active site" description="Proton acceptor" evidence="10">
    <location>
        <position position="81"/>
    </location>
</feature>
<dbReference type="HAMAP" id="MF_01405">
    <property type="entry name" value="Non_canon_purine_NTPase"/>
    <property type="match status" value="1"/>
</dbReference>
<dbReference type="PANTHER" id="PTHR11067">
    <property type="entry name" value="INOSINE TRIPHOSPHATE PYROPHOSPHATASE/HAM1 PROTEIN"/>
    <property type="match status" value="1"/>
</dbReference>
<dbReference type="FunFam" id="3.90.950.10:FF:000001">
    <property type="entry name" value="dITP/XTP pyrophosphatase"/>
    <property type="match status" value="1"/>
</dbReference>
<evidence type="ECO:0000256" key="3">
    <source>
        <dbReference type="ARBA" id="ARBA00022723"/>
    </source>
</evidence>
<dbReference type="GO" id="GO:0046872">
    <property type="term" value="F:metal ion binding"/>
    <property type="evidence" value="ECO:0007669"/>
    <property type="project" value="UniProtKB-KW"/>
</dbReference>
<dbReference type="GO" id="GO:0036222">
    <property type="term" value="F:XTP diphosphatase activity"/>
    <property type="evidence" value="ECO:0007669"/>
    <property type="project" value="UniProtKB-UniRule"/>
</dbReference>
<dbReference type="GO" id="GO:0009117">
    <property type="term" value="P:nucleotide metabolic process"/>
    <property type="evidence" value="ECO:0007669"/>
    <property type="project" value="UniProtKB-KW"/>
</dbReference>
<evidence type="ECO:0000256" key="1">
    <source>
        <dbReference type="ARBA" id="ARBA00008023"/>
    </source>
</evidence>
<dbReference type="CDD" id="cd00515">
    <property type="entry name" value="HAM1"/>
    <property type="match status" value="1"/>
</dbReference>
<keyword evidence="3 10" id="KW-0479">Metal-binding</keyword>
<sequence length="218" mass="23862">MTPEATTIVLATNNPDKVREIRPMLTQLGAAANVFSLQDLSIDVEIEETEDTLEGNARLKAKAIMELLPDKLRHSIVLADDTGLEVDALGGAPGVYSARFAPMPEGRTPTYEDNVAHLLHVMEGRKDRSATFRTVIAIMGMTDLAKHHKPIEMFAEGRVPGTITTEKEGNGGFGYDPVFRLDSHGKTYAEIGSEEKNRVSHRALALQNAVRILKKLTS</sequence>
<gene>
    <name evidence="12" type="primary">rdgB</name>
    <name evidence="12" type="ORF">FGF68_06465</name>
</gene>
<feature type="binding site" evidence="10">
    <location>
        <position position="82"/>
    </location>
    <ligand>
        <name>substrate</name>
    </ligand>
</feature>
<dbReference type="NCBIfam" id="NF011401">
    <property type="entry name" value="PRK14826.1"/>
    <property type="match status" value="1"/>
</dbReference>
<comment type="catalytic activity">
    <reaction evidence="8 10">
        <text>dITP + H2O = dIMP + diphosphate + H(+)</text>
        <dbReference type="Rhea" id="RHEA:28342"/>
        <dbReference type="ChEBI" id="CHEBI:15377"/>
        <dbReference type="ChEBI" id="CHEBI:15378"/>
        <dbReference type="ChEBI" id="CHEBI:33019"/>
        <dbReference type="ChEBI" id="CHEBI:61194"/>
        <dbReference type="ChEBI" id="CHEBI:61382"/>
        <dbReference type="EC" id="3.6.1.66"/>
    </reaction>
</comment>
<evidence type="ECO:0000256" key="2">
    <source>
        <dbReference type="ARBA" id="ARBA00011738"/>
    </source>
</evidence>